<evidence type="ECO:0000256" key="1">
    <source>
        <dbReference type="SAM" id="Coils"/>
    </source>
</evidence>
<sequence>MSWTRLFADKWILDLTYLSPIESNVYIRLQLEMLRTSEPLLNNMKVLARYTGCTVKTFVKALDVLLSIGHVTRLEDGRLWSQQVEEELNDSKENLNKFSERASKAAQARWDKQKKLDNSSNNVKHNASDISSIIKHDANDMLVDAINNNNNIYNKKTNTIVLSKKENALEDLATEVSVQSETTDDAVEQQLDHDAPSSENQSPVSQQKSTEKKTKRSGDKRGCRIPEDFEPNLKYAIDKGLTHDEALSEFERFKNFWIAKTGKDATKTDWQLTWYNWVTSDYGTLAKKKAKLEKEKRNGVYGNYPQREKALANVSQTTSVISTLEVSLRQICKMIAPGFPLHLKAGSSLTKQQETIALKAYERLQELFAVKADGEVIATAMRILSCGLKISQNSDDEGMSLAYGMALETVSEWALIETVKRILRGEVKTISETFFPSTCEFVRLCRDLEEGLLTTANLVRKAVLNTQAKTVKQQERRENVIPLTKTA</sequence>
<organism evidence="3">
    <name type="scientific">Bartonella schoenbuchensis (strain DSM 13525 / NCTC 13165 / R1)</name>
    <dbReference type="NCBI Taxonomy" id="687861"/>
    <lineage>
        <taxon>Bacteria</taxon>
        <taxon>Pseudomonadati</taxon>
        <taxon>Pseudomonadota</taxon>
        <taxon>Alphaproteobacteria</taxon>
        <taxon>Hyphomicrobiales</taxon>
        <taxon>Bartonellaceae</taxon>
        <taxon>Bartonella</taxon>
    </lineage>
</organism>
<dbReference type="AlphaFoldDB" id="E6YZ71"/>
<reference evidence="3" key="1">
    <citation type="journal article" date="2011" name="PLoS Genet.">
        <title>Parallel evolution of a type IV secretion system in radiating lineages of the host-restricted bacterial pathogen Bartonella.</title>
        <authorList>
            <person name="Engel P."/>
            <person name="Salzburger W."/>
            <person name="Liesch M."/>
            <person name="Chang C.C."/>
            <person name="Maruyama S."/>
            <person name="Lanz C."/>
            <person name="Calteau A."/>
            <person name="Lajus A."/>
            <person name="Medigue C."/>
            <person name="Schuster S.C."/>
            <person name="Dehio C."/>
        </authorList>
    </citation>
    <scope>NUCLEOTIDE SEQUENCE</scope>
    <source>
        <strain evidence="3">R1</strain>
    </source>
</reference>
<evidence type="ECO:0000256" key="2">
    <source>
        <dbReference type="SAM" id="MobiDB-lite"/>
    </source>
</evidence>
<evidence type="ECO:0008006" key="4">
    <source>
        <dbReference type="Google" id="ProtNLM"/>
    </source>
</evidence>
<evidence type="ECO:0000313" key="3">
    <source>
        <dbReference type="EMBL" id="CBI82159.1"/>
    </source>
</evidence>
<gene>
    <name evidence="3" type="ORF">B11C_40014</name>
</gene>
<protein>
    <recommendedName>
        <fullName evidence="4">Phage related protein</fullName>
    </recommendedName>
</protein>
<name>E6YZ71_BARSR</name>
<feature type="compositionally biased region" description="Basic and acidic residues" evidence="2">
    <location>
        <begin position="209"/>
        <end position="226"/>
    </location>
</feature>
<feature type="coiled-coil region" evidence="1">
    <location>
        <begin position="81"/>
        <end position="108"/>
    </location>
</feature>
<feature type="region of interest" description="Disordered" evidence="2">
    <location>
        <begin position="190"/>
        <end position="226"/>
    </location>
</feature>
<proteinExistence type="predicted"/>
<dbReference type="EMBL" id="FN645509">
    <property type="protein sequence ID" value="CBI82159.1"/>
    <property type="molecule type" value="Genomic_DNA"/>
</dbReference>
<keyword evidence="1" id="KW-0175">Coiled coil</keyword>
<accession>E6YZ71</accession>
<feature type="compositionally biased region" description="Polar residues" evidence="2">
    <location>
        <begin position="197"/>
        <end position="208"/>
    </location>
</feature>